<proteinExistence type="predicted"/>
<sequence length="86" mass="9761">MIKPSHPRHPPNLNYYKPKGQQAITSIQEAQYILRHIAAEKCQRASTKSSVRKKLQVPLKARMANGGTPREAVLKKSSTPQRLRMD</sequence>
<organism evidence="2 3">
    <name type="scientific">Vanilla planifolia</name>
    <name type="common">Vanilla</name>
    <dbReference type="NCBI Taxonomy" id="51239"/>
    <lineage>
        <taxon>Eukaryota</taxon>
        <taxon>Viridiplantae</taxon>
        <taxon>Streptophyta</taxon>
        <taxon>Embryophyta</taxon>
        <taxon>Tracheophyta</taxon>
        <taxon>Spermatophyta</taxon>
        <taxon>Magnoliopsida</taxon>
        <taxon>Liliopsida</taxon>
        <taxon>Asparagales</taxon>
        <taxon>Orchidaceae</taxon>
        <taxon>Vanilloideae</taxon>
        <taxon>Vanilleae</taxon>
        <taxon>Vanilla</taxon>
    </lineage>
</organism>
<dbReference type="AlphaFoldDB" id="A0A835S140"/>
<accession>A0A835S140</accession>
<dbReference type="Proteomes" id="UP000639772">
    <property type="component" value="Unassembled WGS sequence"/>
</dbReference>
<evidence type="ECO:0000256" key="1">
    <source>
        <dbReference type="SAM" id="MobiDB-lite"/>
    </source>
</evidence>
<feature type="region of interest" description="Disordered" evidence="1">
    <location>
        <begin position="64"/>
        <end position="86"/>
    </location>
</feature>
<comment type="caution">
    <text evidence="2">The sequence shown here is derived from an EMBL/GenBank/DDBJ whole genome shotgun (WGS) entry which is preliminary data.</text>
</comment>
<name>A0A835S140_VANPL</name>
<dbReference type="EMBL" id="JADCNM010000002">
    <property type="protein sequence ID" value="KAG0495242.1"/>
    <property type="molecule type" value="Genomic_DNA"/>
</dbReference>
<feature type="compositionally biased region" description="Polar residues" evidence="1">
    <location>
        <begin position="76"/>
        <end position="86"/>
    </location>
</feature>
<gene>
    <name evidence="2" type="ORF">HPP92_006236</name>
</gene>
<reference evidence="2 3" key="1">
    <citation type="journal article" date="2020" name="Nat. Food">
        <title>A phased Vanilla planifolia genome enables genetic improvement of flavour and production.</title>
        <authorList>
            <person name="Hasing T."/>
            <person name="Tang H."/>
            <person name="Brym M."/>
            <person name="Khazi F."/>
            <person name="Huang T."/>
            <person name="Chambers A.H."/>
        </authorList>
    </citation>
    <scope>NUCLEOTIDE SEQUENCE [LARGE SCALE GENOMIC DNA]</scope>
    <source>
        <tissue evidence="2">Leaf</tissue>
    </source>
</reference>
<protein>
    <submittedName>
        <fullName evidence="2">Uncharacterized protein</fullName>
    </submittedName>
</protein>
<evidence type="ECO:0000313" key="3">
    <source>
        <dbReference type="Proteomes" id="UP000639772"/>
    </source>
</evidence>
<evidence type="ECO:0000313" key="2">
    <source>
        <dbReference type="EMBL" id="KAG0495242.1"/>
    </source>
</evidence>